<comment type="caution">
    <text evidence="2">The sequence shown here is derived from an EMBL/GenBank/DDBJ whole genome shotgun (WGS) entry which is preliminary data.</text>
</comment>
<accession>A0A1F7JCP4</accession>
<name>A0A1F7JCP4_9BACT</name>
<evidence type="ECO:0000256" key="1">
    <source>
        <dbReference type="SAM" id="Phobius"/>
    </source>
</evidence>
<dbReference type="EMBL" id="MGAV01000021">
    <property type="protein sequence ID" value="OGK53355.1"/>
    <property type="molecule type" value="Genomic_DNA"/>
</dbReference>
<keyword evidence="1" id="KW-1133">Transmembrane helix</keyword>
<keyword evidence="1" id="KW-0812">Transmembrane</keyword>
<reference evidence="2 3" key="1">
    <citation type="journal article" date="2016" name="Nat. Commun.">
        <title>Thousands of microbial genomes shed light on interconnected biogeochemical processes in an aquifer system.</title>
        <authorList>
            <person name="Anantharaman K."/>
            <person name="Brown C.T."/>
            <person name="Hug L.A."/>
            <person name="Sharon I."/>
            <person name="Castelle C.J."/>
            <person name="Probst A.J."/>
            <person name="Thomas B.C."/>
            <person name="Singh A."/>
            <person name="Wilkins M.J."/>
            <person name="Karaoz U."/>
            <person name="Brodie E.L."/>
            <person name="Williams K.H."/>
            <person name="Hubbard S.S."/>
            <person name="Banfield J.F."/>
        </authorList>
    </citation>
    <scope>NUCLEOTIDE SEQUENCE [LARGE SCALE GENOMIC DNA]</scope>
</reference>
<gene>
    <name evidence="2" type="ORF">A3H78_03580</name>
</gene>
<proteinExistence type="predicted"/>
<organism evidence="2 3">
    <name type="scientific">Candidatus Roizmanbacteria bacterium RIFCSPLOWO2_02_FULL_36_11</name>
    <dbReference type="NCBI Taxonomy" id="1802071"/>
    <lineage>
        <taxon>Bacteria</taxon>
        <taxon>Candidatus Roizmaniibacteriota</taxon>
    </lineage>
</organism>
<keyword evidence="1" id="KW-0472">Membrane</keyword>
<evidence type="ECO:0000313" key="3">
    <source>
        <dbReference type="Proteomes" id="UP000177418"/>
    </source>
</evidence>
<dbReference type="Proteomes" id="UP000177418">
    <property type="component" value="Unassembled WGS sequence"/>
</dbReference>
<dbReference type="AlphaFoldDB" id="A0A1F7JCP4"/>
<sequence>MSIKFLNTIIAISMTGLIFIGVHDYISPKTPAVIMIPSVAPTQTAIASQDYRPQILAVTGNPDPDLICSSQYFNFNPGAKWQYKIIGQFETNQDNVKKTQKFNQTFTNVIENNASYSASIKTSYSEKGKNKTSEINCRKSGIYGFPLPILDDLSTSSSGGQLSILSNVKIKPLLFLPPDDKLTLGGTWKTALDIDSNLSIPLGALGLGLTNKVIKEEKINFNSQMRTQLTVETKLNSALPIDLLGGAEMIKLRYILLENVGIKEFDINLNINGIISASIKINLVNFNP</sequence>
<evidence type="ECO:0000313" key="2">
    <source>
        <dbReference type="EMBL" id="OGK53355.1"/>
    </source>
</evidence>
<feature type="transmembrane region" description="Helical" evidence="1">
    <location>
        <begin position="6"/>
        <end position="26"/>
    </location>
</feature>
<protein>
    <submittedName>
        <fullName evidence="2">Uncharacterized protein</fullName>
    </submittedName>
</protein>